<feature type="domain" description="Homeobox protein SIX1 N-terminal SD" evidence="1">
    <location>
        <begin position="29"/>
        <end position="110"/>
    </location>
</feature>
<name>A0A8S3TZH1_MYTED</name>
<keyword evidence="3" id="KW-1185">Reference proteome</keyword>
<dbReference type="OrthoDB" id="6110335at2759"/>
<protein>
    <recommendedName>
        <fullName evidence="1">Homeobox protein SIX1 N-terminal SD domain-containing protein</fullName>
    </recommendedName>
</protein>
<evidence type="ECO:0000259" key="1">
    <source>
        <dbReference type="Pfam" id="PF16878"/>
    </source>
</evidence>
<dbReference type="AlphaFoldDB" id="A0A8S3TZH1"/>
<accession>A0A8S3TZH1</accession>
<dbReference type="InterPro" id="IPR031701">
    <property type="entry name" value="SIX1_SD"/>
</dbReference>
<dbReference type="Gene3D" id="1.10.10.60">
    <property type="entry name" value="Homeodomain-like"/>
    <property type="match status" value="1"/>
</dbReference>
<comment type="caution">
    <text evidence="2">The sequence shown here is derived from an EMBL/GenBank/DDBJ whole genome shotgun (WGS) entry which is preliminary data.</text>
</comment>
<proteinExistence type="predicted"/>
<dbReference type="Proteomes" id="UP000683360">
    <property type="component" value="Unassembled WGS sequence"/>
</dbReference>
<organism evidence="2 3">
    <name type="scientific">Mytilus edulis</name>
    <name type="common">Blue mussel</name>
    <dbReference type="NCBI Taxonomy" id="6550"/>
    <lineage>
        <taxon>Eukaryota</taxon>
        <taxon>Metazoa</taxon>
        <taxon>Spiralia</taxon>
        <taxon>Lophotrochozoa</taxon>
        <taxon>Mollusca</taxon>
        <taxon>Bivalvia</taxon>
        <taxon>Autobranchia</taxon>
        <taxon>Pteriomorphia</taxon>
        <taxon>Mytilida</taxon>
        <taxon>Mytiloidea</taxon>
        <taxon>Mytilidae</taxon>
        <taxon>Mytilinae</taxon>
        <taxon>Mytilus</taxon>
    </lineage>
</organism>
<reference evidence="2" key="1">
    <citation type="submission" date="2021-03" db="EMBL/GenBank/DDBJ databases">
        <authorList>
            <person name="Bekaert M."/>
        </authorList>
    </citation>
    <scope>NUCLEOTIDE SEQUENCE</scope>
</reference>
<sequence>MTENYINLFERLSNTENDNFIEIVPLLGEVASTLILNCLFDEFGKILMNLDVSKLNILKDNEKFLRAMIAFYYEKKMYRQVFEMLATGKFSDNSGLIEIWDNAQYALKEEQISPPSNISLEADLAKLSDQAKSVLKSWLSENSQNPYPTQATRERLQIRQDLHYQYVPSCNLQHIEVEEYYVDVDLEMSDVKV</sequence>
<gene>
    <name evidence="2" type="ORF">MEDL_47860</name>
</gene>
<dbReference type="EMBL" id="CAJPWZ010002315">
    <property type="protein sequence ID" value="CAG2235275.1"/>
    <property type="molecule type" value="Genomic_DNA"/>
</dbReference>
<dbReference type="Pfam" id="PF16878">
    <property type="entry name" value="SIX1_SD"/>
    <property type="match status" value="1"/>
</dbReference>
<evidence type="ECO:0000313" key="3">
    <source>
        <dbReference type="Proteomes" id="UP000683360"/>
    </source>
</evidence>
<evidence type="ECO:0000313" key="2">
    <source>
        <dbReference type="EMBL" id="CAG2235275.1"/>
    </source>
</evidence>